<evidence type="ECO:0000313" key="6">
    <source>
        <dbReference type="Proteomes" id="UP000038009"/>
    </source>
</evidence>
<feature type="coiled-coil region" evidence="2">
    <location>
        <begin position="134"/>
        <end position="175"/>
    </location>
</feature>
<feature type="region of interest" description="Disordered" evidence="3">
    <location>
        <begin position="866"/>
        <end position="905"/>
    </location>
</feature>
<dbReference type="OrthoDB" id="264785at2759"/>
<feature type="coiled-coil region" evidence="2">
    <location>
        <begin position="588"/>
        <end position="650"/>
    </location>
</feature>
<evidence type="ECO:0000256" key="2">
    <source>
        <dbReference type="SAM" id="Coils"/>
    </source>
</evidence>
<dbReference type="AlphaFoldDB" id="A0A0N1HZ56"/>
<protein>
    <recommendedName>
        <fullName evidence="4">Cilia- and flagella-associated protein 58 central coiled coil domain-containing protein</fullName>
    </recommendedName>
</protein>
<dbReference type="OMA" id="YQGVCRQ"/>
<feature type="coiled-coil region" evidence="2">
    <location>
        <begin position="224"/>
        <end position="342"/>
    </location>
</feature>
<dbReference type="PANTHER" id="PTHR32083">
    <property type="entry name" value="CILIA AND FLAGELLA-ASSOCIATED PROTEIN 58-RELATED"/>
    <property type="match status" value="1"/>
</dbReference>
<reference evidence="5 6" key="1">
    <citation type="journal article" date="2015" name="PLoS Pathog.">
        <title>Leptomonas seymouri: Adaptations to the Dixenous Life Cycle Analyzed by Genome Sequencing, Transcriptome Profiling and Co-infection with Leishmania donovani.</title>
        <authorList>
            <person name="Kraeva N."/>
            <person name="Butenko A."/>
            <person name="Hlavacova J."/>
            <person name="Kostygov A."/>
            <person name="Myskova J."/>
            <person name="Grybchuk D."/>
            <person name="Lestinova T."/>
            <person name="Votypka J."/>
            <person name="Volf P."/>
            <person name="Opperdoes F."/>
            <person name="Flegontov P."/>
            <person name="Lukes J."/>
            <person name="Yurchenko V."/>
        </authorList>
    </citation>
    <scope>NUCLEOTIDE SEQUENCE [LARGE SCALE GENOMIC DNA]</scope>
    <source>
        <strain evidence="5 6">ATCC 30220</strain>
    </source>
</reference>
<proteinExistence type="predicted"/>
<gene>
    <name evidence="5" type="ORF">ABL78_7708</name>
</gene>
<dbReference type="GO" id="GO:0005856">
    <property type="term" value="C:cytoskeleton"/>
    <property type="evidence" value="ECO:0007669"/>
    <property type="project" value="TreeGrafter"/>
</dbReference>
<keyword evidence="1 2" id="KW-0175">Coiled coil</keyword>
<feature type="compositionally biased region" description="Low complexity" evidence="3">
    <location>
        <begin position="1"/>
        <end position="38"/>
    </location>
</feature>
<organism evidence="5 6">
    <name type="scientific">Leptomonas seymouri</name>
    <dbReference type="NCBI Taxonomy" id="5684"/>
    <lineage>
        <taxon>Eukaryota</taxon>
        <taxon>Discoba</taxon>
        <taxon>Euglenozoa</taxon>
        <taxon>Kinetoplastea</taxon>
        <taxon>Metakinetoplastina</taxon>
        <taxon>Trypanosomatida</taxon>
        <taxon>Trypanosomatidae</taxon>
        <taxon>Leishmaniinae</taxon>
        <taxon>Leptomonas</taxon>
    </lineage>
</organism>
<evidence type="ECO:0000256" key="3">
    <source>
        <dbReference type="SAM" id="MobiDB-lite"/>
    </source>
</evidence>
<feature type="domain" description="Cilia- and flagella-associated protein 58 central coiled coil" evidence="4">
    <location>
        <begin position="423"/>
        <end position="691"/>
    </location>
</feature>
<name>A0A0N1HZ56_LEPSE</name>
<sequence length="937" mass="106592">MRASTAASSGDGAAAADESAAATAAANTASSSSEPSAPLFTPEEDKLFQAIVEECNTFHDCERQHQEVLMTLESDEVLDQFRAEYEGLHSSLMHSHEGEGRLLRKCSDLQSDIQACIEKAVAAAELTVGDQRTIAHLRSEIERTSNKLVRVREKEAQLKEAVLALKREIAAQQTKAQEPVELPAQEAAFQSLRHLHETVQKEEDRLVQQLRGTTFDVTTTQRRIAALLESNAANERELQALKDSIAAKEEEAQRILELKGEKEEELRAMRATVARRVAYYASQQQTLDTLADDRERNGQELRETKREEARLTEEHQGVCRQLQHVNTALQECNEENDMWQRRAQERTVELKTQQANVASAHTRYIKAQKVSEALQKRNAVVEQQKGDQLEKQREDTALLKQGEAALMRARQLFSAEQHTLSSVKAEMNVLQQNIAGEAEQQQRNAAWLAEKRGQLHVMERTLTASEEHNQFTRQELYIVTQEAETHEAEAKRCAFQCAHLLSDIERLQGELAQQEARLGDTEAQIKQQQLLLDAMVAERNTYTSHYDQLKHGLSEQQHQFGLLLSQIRAVKNAVQKREHEVKVEGARIQLLKQQQKDVERQLADYQRRTSKKHRVADLLVQELCQLRSVLSDAEEETARQQRQCRDVQQERNVLHRQVTDRAAELDGLYERVHTQQSFLQRNEAIYADQAREREHLEYQTTQFAQQLAQMREFLKRLPDLQVMLNNATRELQREKVRVRALLDEAERPVNVHPYRDLISAEPETYALVQRVQKLQRVLVQRRQEMEEKEATIRAVEQSYMKSKAAVAHQPGPEIAEQLSAYQQNLVKKQQQMRQMQETLSFFRAQMDQFKARHDVLRERLADMGKQYAAQRAEEEKQARARGASGDGATPDVGDAGGDNSAGADAAAETPVYRGFVAPAYPTAATDKSAQVSGDQSN</sequence>
<keyword evidence="6" id="KW-1185">Reference proteome</keyword>
<dbReference type="VEuPathDB" id="TriTrypDB:Lsey_0405_0030"/>
<dbReference type="Proteomes" id="UP000038009">
    <property type="component" value="Unassembled WGS sequence"/>
</dbReference>
<dbReference type="PANTHER" id="PTHR32083:SF24">
    <property type="entry name" value="FLAGELLAR ASSOCIATED PROTEIN"/>
    <property type="match status" value="1"/>
</dbReference>
<comment type="caution">
    <text evidence="5">The sequence shown here is derived from an EMBL/GenBank/DDBJ whole genome shotgun (WGS) entry which is preliminary data.</text>
</comment>
<accession>A0A0N1HZ56</accession>
<feature type="compositionally biased region" description="Low complexity" evidence="3">
    <location>
        <begin position="891"/>
        <end position="905"/>
    </location>
</feature>
<evidence type="ECO:0000256" key="1">
    <source>
        <dbReference type="ARBA" id="ARBA00023054"/>
    </source>
</evidence>
<feature type="coiled-coil region" evidence="2">
    <location>
        <begin position="497"/>
        <end position="531"/>
    </location>
</feature>
<dbReference type="EMBL" id="LJSK01000405">
    <property type="protein sequence ID" value="KPI83263.1"/>
    <property type="molecule type" value="Genomic_DNA"/>
</dbReference>
<dbReference type="InterPro" id="IPR049270">
    <property type="entry name" value="CFAP58_CC"/>
</dbReference>
<feature type="coiled-coil region" evidence="2">
    <location>
        <begin position="771"/>
        <end position="866"/>
    </location>
</feature>
<dbReference type="Pfam" id="PF21771">
    <property type="entry name" value="CFAP58_CC"/>
    <property type="match status" value="1"/>
</dbReference>
<feature type="region of interest" description="Disordered" evidence="3">
    <location>
        <begin position="1"/>
        <end position="40"/>
    </location>
</feature>
<evidence type="ECO:0000313" key="5">
    <source>
        <dbReference type="EMBL" id="KPI83263.1"/>
    </source>
</evidence>
<evidence type="ECO:0000259" key="4">
    <source>
        <dbReference type="Pfam" id="PF21771"/>
    </source>
</evidence>